<evidence type="ECO:0000256" key="1">
    <source>
        <dbReference type="SAM" id="Phobius"/>
    </source>
</evidence>
<reference evidence="3 4" key="1">
    <citation type="journal article" date="2019" name="Int. J. Syst. Evol. Microbiol.">
        <title>The Global Catalogue of Microorganisms (GCM) 10K type strain sequencing project: providing services to taxonomists for standard genome sequencing and annotation.</title>
        <authorList>
            <consortium name="The Broad Institute Genomics Platform"/>
            <consortium name="The Broad Institute Genome Sequencing Center for Infectious Disease"/>
            <person name="Wu L."/>
            <person name="Ma J."/>
        </authorList>
    </citation>
    <scope>NUCLEOTIDE SEQUENCE [LARGE SCALE GENOMIC DNA]</scope>
    <source>
        <strain evidence="3 4">CGMCC 1.12237</strain>
    </source>
</reference>
<evidence type="ECO:0000259" key="2">
    <source>
        <dbReference type="Pfam" id="PF24035"/>
    </source>
</evidence>
<dbReference type="EMBL" id="JBHSKX010000001">
    <property type="protein sequence ID" value="MFC5367035.1"/>
    <property type="molecule type" value="Genomic_DNA"/>
</dbReference>
<dbReference type="InterPro" id="IPR055768">
    <property type="entry name" value="DUF7344"/>
</dbReference>
<sequence>MLFRSQRLPEYEIHQILSNPRRREALRYLGSSPSRISVRDLSELVASAETGEDPAPRDVRESVYISLHQTHLPRLHDLGIVEYDRDLKEVELLDRARHVDLYMEVVTKHGITWAEYYRSLGILGLLTIVASEASVPLIEAVDPLLWGSGFLALFAGSTAYQLWAHRWNVLRALKR</sequence>
<keyword evidence="1" id="KW-1133">Transmembrane helix</keyword>
<accession>A0ABD5RAQ3</accession>
<dbReference type="Proteomes" id="UP001596201">
    <property type="component" value="Unassembled WGS sequence"/>
</dbReference>
<keyword evidence="1" id="KW-0472">Membrane</keyword>
<evidence type="ECO:0000313" key="4">
    <source>
        <dbReference type="Proteomes" id="UP001596201"/>
    </source>
</evidence>
<dbReference type="Pfam" id="PF24035">
    <property type="entry name" value="DUF7344"/>
    <property type="match status" value="1"/>
</dbReference>
<feature type="transmembrane region" description="Helical" evidence="1">
    <location>
        <begin position="144"/>
        <end position="164"/>
    </location>
</feature>
<dbReference type="AlphaFoldDB" id="A0ABD5RAQ3"/>
<name>A0ABD5RAQ3_9EURY</name>
<proteinExistence type="predicted"/>
<keyword evidence="1" id="KW-0812">Transmembrane</keyword>
<comment type="caution">
    <text evidence="3">The sequence shown here is derived from an EMBL/GenBank/DDBJ whole genome shotgun (WGS) entry which is preliminary data.</text>
</comment>
<feature type="transmembrane region" description="Helical" evidence="1">
    <location>
        <begin position="116"/>
        <end position="138"/>
    </location>
</feature>
<feature type="domain" description="DUF7344" evidence="2">
    <location>
        <begin position="14"/>
        <end position="91"/>
    </location>
</feature>
<keyword evidence="4" id="KW-1185">Reference proteome</keyword>
<gene>
    <name evidence="3" type="ORF">ACFPJ5_08785</name>
</gene>
<organism evidence="3 4">
    <name type="scientific">Salinirubrum litoreum</name>
    <dbReference type="NCBI Taxonomy" id="1126234"/>
    <lineage>
        <taxon>Archaea</taxon>
        <taxon>Methanobacteriati</taxon>
        <taxon>Methanobacteriota</taxon>
        <taxon>Stenosarchaea group</taxon>
        <taxon>Halobacteria</taxon>
        <taxon>Halobacteriales</taxon>
        <taxon>Haloferacaceae</taxon>
        <taxon>Salinirubrum</taxon>
    </lineage>
</organism>
<protein>
    <recommendedName>
        <fullName evidence="2">DUF7344 domain-containing protein</fullName>
    </recommendedName>
</protein>
<dbReference type="RefSeq" id="WP_227231562.1">
    <property type="nucleotide sequence ID" value="NZ_JAJCVJ010000004.1"/>
</dbReference>
<evidence type="ECO:0000313" key="3">
    <source>
        <dbReference type="EMBL" id="MFC5367035.1"/>
    </source>
</evidence>